<dbReference type="EMBL" id="OW152828">
    <property type="protein sequence ID" value="CAH2045945.1"/>
    <property type="molecule type" value="Genomic_DNA"/>
</dbReference>
<proteinExistence type="predicted"/>
<feature type="non-terminal residue" evidence="1">
    <location>
        <position position="113"/>
    </location>
</feature>
<name>A0ABN8I4X5_9NEOP</name>
<protein>
    <submittedName>
        <fullName evidence="1">Uncharacterized protein</fullName>
    </submittedName>
</protein>
<gene>
    <name evidence="1" type="ORF">IPOD504_LOCUS5303</name>
</gene>
<evidence type="ECO:0000313" key="2">
    <source>
        <dbReference type="Proteomes" id="UP000837857"/>
    </source>
</evidence>
<reference evidence="1" key="1">
    <citation type="submission" date="2022-03" db="EMBL/GenBank/DDBJ databases">
        <authorList>
            <person name="Martin H S."/>
        </authorList>
    </citation>
    <scope>NUCLEOTIDE SEQUENCE</scope>
</reference>
<sequence length="113" mass="12332">MHSAIIDREIERALDDFTTPGEGITAVGKVNRSRGTYHGGWSVVNFLRSPRPAPVTIPTHCRTISAGLDKSLRALNNSLWRANWAMTPHVLDYYVAVGSNTGRSGDAALIPIF</sequence>
<dbReference type="Proteomes" id="UP000837857">
    <property type="component" value="Chromosome 16"/>
</dbReference>
<keyword evidence="2" id="KW-1185">Reference proteome</keyword>
<evidence type="ECO:0000313" key="1">
    <source>
        <dbReference type="EMBL" id="CAH2045945.1"/>
    </source>
</evidence>
<accession>A0ABN8I4X5</accession>
<organism evidence="1 2">
    <name type="scientific">Iphiclides podalirius</name>
    <name type="common">scarce swallowtail</name>
    <dbReference type="NCBI Taxonomy" id="110791"/>
    <lineage>
        <taxon>Eukaryota</taxon>
        <taxon>Metazoa</taxon>
        <taxon>Ecdysozoa</taxon>
        <taxon>Arthropoda</taxon>
        <taxon>Hexapoda</taxon>
        <taxon>Insecta</taxon>
        <taxon>Pterygota</taxon>
        <taxon>Neoptera</taxon>
        <taxon>Endopterygota</taxon>
        <taxon>Lepidoptera</taxon>
        <taxon>Glossata</taxon>
        <taxon>Ditrysia</taxon>
        <taxon>Papilionoidea</taxon>
        <taxon>Papilionidae</taxon>
        <taxon>Papilioninae</taxon>
        <taxon>Iphiclides</taxon>
    </lineage>
</organism>